<dbReference type="EMBL" id="JAFBEC010000009">
    <property type="protein sequence ID" value="MBM7634037.1"/>
    <property type="molecule type" value="Genomic_DNA"/>
</dbReference>
<accession>A0ABS2PFG8</accession>
<dbReference type="Proteomes" id="UP000741863">
    <property type="component" value="Unassembled WGS sequence"/>
</dbReference>
<name>A0ABS2PFG8_9BACL</name>
<comment type="caution">
    <text evidence="1">The sequence shown here is derived from an EMBL/GenBank/DDBJ whole genome shotgun (WGS) entry which is preliminary data.</text>
</comment>
<dbReference type="RefSeq" id="WP_204698783.1">
    <property type="nucleotide sequence ID" value="NZ_JAFBEC010000009.1"/>
</dbReference>
<keyword evidence="2" id="KW-1185">Reference proteome</keyword>
<evidence type="ECO:0000313" key="2">
    <source>
        <dbReference type="Proteomes" id="UP000741863"/>
    </source>
</evidence>
<proteinExistence type="predicted"/>
<protein>
    <recommendedName>
        <fullName evidence="3">Transposase</fullName>
    </recommendedName>
</protein>
<gene>
    <name evidence="1" type="ORF">JOD17_003137</name>
</gene>
<evidence type="ECO:0000313" key="1">
    <source>
        <dbReference type="EMBL" id="MBM7634037.1"/>
    </source>
</evidence>
<evidence type="ECO:0008006" key="3">
    <source>
        <dbReference type="Google" id="ProtNLM"/>
    </source>
</evidence>
<reference evidence="1 2" key="1">
    <citation type="submission" date="2021-01" db="EMBL/GenBank/DDBJ databases">
        <title>Genomic Encyclopedia of Type Strains, Phase IV (KMG-IV): sequencing the most valuable type-strain genomes for metagenomic binning, comparative biology and taxonomic classification.</title>
        <authorList>
            <person name="Goeker M."/>
        </authorList>
    </citation>
    <scope>NUCLEOTIDE SEQUENCE [LARGE SCALE GENOMIC DNA]</scope>
    <source>
        <strain evidence="1 2">DSM 25540</strain>
    </source>
</reference>
<organism evidence="1 2">
    <name type="scientific">Geomicrobium sediminis</name>
    <dbReference type="NCBI Taxonomy" id="1347788"/>
    <lineage>
        <taxon>Bacteria</taxon>
        <taxon>Bacillati</taxon>
        <taxon>Bacillota</taxon>
        <taxon>Bacilli</taxon>
        <taxon>Bacillales</taxon>
        <taxon>Geomicrobium</taxon>
    </lineage>
</organism>
<sequence length="68" mass="8035">MPVMHIENMAKREIGRFRKRKDRNDVVEFINVMIQENGYHYGAAIASYYTGYDAYTVKTIFKTQKRAV</sequence>